<name>A0A4S3KC40_9GAMM</name>
<dbReference type="RefSeq" id="WP_136259577.1">
    <property type="nucleotide sequence ID" value="NZ_MWIO01000052.1"/>
</dbReference>
<evidence type="ECO:0000259" key="1">
    <source>
        <dbReference type="Pfam" id="PF01370"/>
    </source>
</evidence>
<proteinExistence type="predicted"/>
<dbReference type="PANTHER" id="PTHR48079:SF6">
    <property type="entry name" value="NAD(P)-BINDING DOMAIN-CONTAINING PROTEIN-RELATED"/>
    <property type="match status" value="1"/>
</dbReference>
<keyword evidence="3" id="KW-1185">Reference proteome</keyword>
<dbReference type="EMBL" id="MWIO01000052">
    <property type="protein sequence ID" value="THD05919.1"/>
    <property type="molecule type" value="Genomic_DNA"/>
</dbReference>
<dbReference type="Proteomes" id="UP000306317">
    <property type="component" value="Unassembled WGS sequence"/>
</dbReference>
<dbReference type="SUPFAM" id="SSF51735">
    <property type="entry name" value="NAD(P)-binding Rossmann-fold domains"/>
    <property type="match status" value="1"/>
</dbReference>
<dbReference type="Pfam" id="PF01370">
    <property type="entry name" value="Epimerase"/>
    <property type="match status" value="1"/>
</dbReference>
<protein>
    <submittedName>
        <fullName evidence="2">NAD(P)-dependent oxidoreductase</fullName>
    </submittedName>
</protein>
<organism evidence="2 3">
    <name type="scientific">Rhodanobacter lindaniclasticus</name>
    <dbReference type="NCBI Taxonomy" id="75310"/>
    <lineage>
        <taxon>Bacteria</taxon>
        <taxon>Pseudomonadati</taxon>
        <taxon>Pseudomonadota</taxon>
        <taxon>Gammaproteobacteria</taxon>
        <taxon>Lysobacterales</taxon>
        <taxon>Rhodanobacteraceae</taxon>
        <taxon>Rhodanobacter</taxon>
    </lineage>
</organism>
<dbReference type="GO" id="GO:0004029">
    <property type="term" value="F:aldehyde dehydrogenase (NAD+) activity"/>
    <property type="evidence" value="ECO:0007669"/>
    <property type="project" value="TreeGrafter"/>
</dbReference>
<dbReference type="InterPro" id="IPR036291">
    <property type="entry name" value="NAD(P)-bd_dom_sf"/>
</dbReference>
<dbReference type="GO" id="GO:0005737">
    <property type="term" value="C:cytoplasm"/>
    <property type="evidence" value="ECO:0007669"/>
    <property type="project" value="TreeGrafter"/>
</dbReference>
<feature type="domain" description="NAD-dependent epimerase/dehydratase" evidence="1">
    <location>
        <begin position="11"/>
        <end position="205"/>
    </location>
</feature>
<dbReference type="InterPro" id="IPR001509">
    <property type="entry name" value="Epimerase_deHydtase"/>
</dbReference>
<evidence type="ECO:0000313" key="3">
    <source>
        <dbReference type="Proteomes" id="UP000306317"/>
    </source>
</evidence>
<evidence type="ECO:0000313" key="2">
    <source>
        <dbReference type="EMBL" id="THD05919.1"/>
    </source>
</evidence>
<gene>
    <name evidence="2" type="ORF">B1991_15445</name>
</gene>
<reference evidence="2 3" key="1">
    <citation type="submission" date="2017-02" db="EMBL/GenBank/DDBJ databases">
        <title>Whole genome sequencing of Rhodanobacter lindaniclasticus DSM 17932.</title>
        <authorList>
            <person name="Kumar S."/>
            <person name="Patil P."/>
            <person name="Patil P.B."/>
        </authorList>
    </citation>
    <scope>NUCLEOTIDE SEQUENCE [LARGE SCALE GENOMIC DNA]</scope>
    <source>
        <strain evidence="2 3">DSM 17932</strain>
    </source>
</reference>
<comment type="caution">
    <text evidence="2">The sequence shown here is derived from an EMBL/GenBank/DDBJ whole genome shotgun (WGS) entry which is preliminary data.</text>
</comment>
<dbReference type="Gene3D" id="3.40.50.720">
    <property type="entry name" value="NAD(P)-binding Rossmann-like Domain"/>
    <property type="match status" value="1"/>
</dbReference>
<dbReference type="AlphaFoldDB" id="A0A4S3KC40"/>
<dbReference type="PANTHER" id="PTHR48079">
    <property type="entry name" value="PROTEIN YEEZ"/>
    <property type="match status" value="1"/>
</dbReference>
<sequence length="289" mass="31282">MSERVLLAGCGDLGLRVAQRLRERGDEVWALRRQPPAAGEPGIRWLQADLTRPDSLAALPRTFTRLVYLPTPDRRDATAYRAIFVDGLRHLLAVLDGSVLQRVLLVSSSAVYGAHGGEWVDEDTPPDPPGFNGATLLEAERWLAGQPLRSVVLRLAGLYGPGRTQLFERLRAGTVQVPRATPHWANRIHVDDAAAAIAHLLALPDPQACYLGVDDTPLPLDVLHDHLARLLGVPAPAAGAPPPGIGSKRLSNARLRASGFVPRWPDARAGYAALLDTRPSSHPLPRRVP</sequence>
<accession>A0A4S3KC40</accession>
<dbReference type="InterPro" id="IPR051783">
    <property type="entry name" value="NAD(P)-dependent_oxidoreduct"/>
</dbReference>
<dbReference type="OrthoDB" id="9808276at2"/>